<comment type="caution">
    <text evidence="2">The sequence shown here is derived from an EMBL/GenBank/DDBJ whole genome shotgun (WGS) entry which is preliminary data.</text>
</comment>
<reference evidence="2" key="1">
    <citation type="submission" date="2023-01" db="EMBL/GenBank/DDBJ databases">
        <title>Metagenome sequencing of chrysophaentin producing Chrysophaeum taylorii.</title>
        <authorList>
            <person name="Davison J."/>
            <person name="Bewley C."/>
        </authorList>
    </citation>
    <scope>NUCLEOTIDE SEQUENCE</scope>
    <source>
        <strain evidence="2">NIES-1699</strain>
    </source>
</reference>
<keyword evidence="3" id="KW-1185">Reference proteome</keyword>
<dbReference type="PROSITE" id="PS50003">
    <property type="entry name" value="PH_DOMAIN"/>
    <property type="match status" value="1"/>
</dbReference>
<dbReference type="CDD" id="cd00821">
    <property type="entry name" value="PH"/>
    <property type="match status" value="1"/>
</dbReference>
<evidence type="ECO:0000313" key="3">
    <source>
        <dbReference type="Proteomes" id="UP001230188"/>
    </source>
</evidence>
<dbReference type="Pfam" id="PF00169">
    <property type="entry name" value="PH"/>
    <property type="match status" value="1"/>
</dbReference>
<dbReference type="SMART" id="SM00233">
    <property type="entry name" value="PH"/>
    <property type="match status" value="1"/>
</dbReference>
<accession>A0AAD7XQJ6</accession>
<evidence type="ECO:0000313" key="2">
    <source>
        <dbReference type="EMBL" id="KAJ8611178.1"/>
    </source>
</evidence>
<organism evidence="2 3">
    <name type="scientific">Chrysophaeum taylorii</name>
    <dbReference type="NCBI Taxonomy" id="2483200"/>
    <lineage>
        <taxon>Eukaryota</taxon>
        <taxon>Sar</taxon>
        <taxon>Stramenopiles</taxon>
        <taxon>Ochrophyta</taxon>
        <taxon>Pelagophyceae</taxon>
        <taxon>Pelagomonadales</taxon>
        <taxon>Pelagomonadaceae</taxon>
        <taxon>Chrysophaeum</taxon>
    </lineage>
</organism>
<dbReference type="InterPro" id="IPR011993">
    <property type="entry name" value="PH-like_dom_sf"/>
</dbReference>
<dbReference type="EMBL" id="JAQMWT010000081">
    <property type="protein sequence ID" value="KAJ8611178.1"/>
    <property type="molecule type" value="Genomic_DNA"/>
</dbReference>
<evidence type="ECO:0000259" key="1">
    <source>
        <dbReference type="PROSITE" id="PS50003"/>
    </source>
</evidence>
<gene>
    <name evidence="2" type="ORF">CTAYLR_003559</name>
</gene>
<feature type="domain" description="PH" evidence="1">
    <location>
        <begin position="16"/>
        <end position="114"/>
    </location>
</feature>
<sequence>MAPAAAAASHWFFEGPVAIQGHLHKEGHLVKSWKRRMFFLKVRPAILEYYDDDSNKNFKWEFKGRIDLANATLVDGQEPLAFKLVATTGKRFNLRCDDAQTKTRWLAVVAKVIAGNRDPDDVFATWTAHVDLAHHHTSDRCGKTKLRALSSTFSREARQLRCGD</sequence>
<protein>
    <recommendedName>
        <fullName evidence="1">PH domain-containing protein</fullName>
    </recommendedName>
</protein>
<dbReference type="SUPFAM" id="SSF50729">
    <property type="entry name" value="PH domain-like"/>
    <property type="match status" value="1"/>
</dbReference>
<dbReference type="InterPro" id="IPR001849">
    <property type="entry name" value="PH_domain"/>
</dbReference>
<proteinExistence type="predicted"/>
<dbReference type="Proteomes" id="UP001230188">
    <property type="component" value="Unassembled WGS sequence"/>
</dbReference>
<name>A0AAD7XQJ6_9STRA</name>
<dbReference type="Gene3D" id="2.30.29.30">
    <property type="entry name" value="Pleckstrin-homology domain (PH domain)/Phosphotyrosine-binding domain (PTB)"/>
    <property type="match status" value="1"/>
</dbReference>
<dbReference type="AlphaFoldDB" id="A0AAD7XQJ6"/>